<sequence>MTKGKKTLTLLLVSVVVWKVVYYLFKLKGIEINVKDGVSLLIAFGT</sequence>
<dbReference type="AlphaFoldDB" id="X0TMF6"/>
<evidence type="ECO:0000313" key="2">
    <source>
        <dbReference type="EMBL" id="GAF89317.1"/>
    </source>
</evidence>
<organism evidence="2">
    <name type="scientific">marine sediment metagenome</name>
    <dbReference type="NCBI Taxonomy" id="412755"/>
    <lineage>
        <taxon>unclassified sequences</taxon>
        <taxon>metagenomes</taxon>
        <taxon>ecological metagenomes</taxon>
    </lineage>
</organism>
<proteinExistence type="predicted"/>
<accession>X0TMF6</accession>
<gene>
    <name evidence="2" type="ORF">S01H1_29325</name>
</gene>
<feature type="non-terminal residue" evidence="2">
    <location>
        <position position="46"/>
    </location>
</feature>
<dbReference type="EMBL" id="BARS01017972">
    <property type="protein sequence ID" value="GAF89317.1"/>
    <property type="molecule type" value="Genomic_DNA"/>
</dbReference>
<protein>
    <submittedName>
        <fullName evidence="2">Uncharacterized protein</fullName>
    </submittedName>
</protein>
<feature type="transmembrane region" description="Helical" evidence="1">
    <location>
        <begin position="7"/>
        <end position="25"/>
    </location>
</feature>
<keyword evidence="1" id="KW-0472">Membrane</keyword>
<name>X0TMF6_9ZZZZ</name>
<reference evidence="2" key="1">
    <citation type="journal article" date="2014" name="Front. Microbiol.">
        <title>High frequency of phylogenetically diverse reductive dehalogenase-homologous genes in deep subseafloor sedimentary metagenomes.</title>
        <authorList>
            <person name="Kawai M."/>
            <person name="Futagami T."/>
            <person name="Toyoda A."/>
            <person name="Takaki Y."/>
            <person name="Nishi S."/>
            <person name="Hori S."/>
            <person name="Arai W."/>
            <person name="Tsubouchi T."/>
            <person name="Morono Y."/>
            <person name="Uchiyama I."/>
            <person name="Ito T."/>
            <person name="Fujiyama A."/>
            <person name="Inagaki F."/>
            <person name="Takami H."/>
        </authorList>
    </citation>
    <scope>NUCLEOTIDE SEQUENCE</scope>
    <source>
        <strain evidence="2">Expedition CK06-06</strain>
    </source>
</reference>
<comment type="caution">
    <text evidence="2">The sequence shown here is derived from an EMBL/GenBank/DDBJ whole genome shotgun (WGS) entry which is preliminary data.</text>
</comment>
<keyword evidence="1" id="KW-0812">Transmembrane</keyword>
<keyword evidence="1" id="KW-1133">Transmembrane helix</keyword>
<evidence type="ECO:0000256" key="1">
    <source>
        <dbReference type="SAM" id="Phobius"/>
    </source>
</evidence>